<organism evidence="2 3">
    <name type="scientific">Penicillium camemberti (strain FM 013)</name>
    <dbReference type="NCBI Taxonomy" id="1429867"/>
    <lineage>
        <taxon>Eukaryota</taxon>
        <taxon>Fungi</taxon>
        <taxon>Dikarya</taxon>
        <taxon>Ascomycota</taxon>
        <taxon>Pezizomycotina</taxon>
        <taxon>Eurotiomycetes</taxon>
        <taxon>Eurotiomycetidae</taxon>
        <taxon>Eurotiales</taxon>
        <taxon>Aspergillaceae</taxon>
        <taxon>Penicillium</taxon>
    </lineage>
</organism>
<feature type="compositionally biased region" description="Acidic residues" evidence="1">
    <location>
        <begin position="96"/>
        <end position="105"/>
    </location>
</feature>
<dbReference type="AlphaFoldDB" id="A0A0G4PVX8"/>
<evidence type="ECO:0000313" key="3">
    <source>
        <dbReference type="Proteomes" id="UP000053732"/>
    </source>
</evidence>
<accession>A0A0G4PVX8</accession>
<name>A0A0G4PVX8_PENC3</name>
<evidence type="ECO:0000256" key="1">
    <source>
        <dbReference type="SAM" id="MobiDB-lite"/>
    </source>
</evidence>
<feature type="region of interest" description="Disordered" evidence="1">
    <location>
        <begin position="1"/>
        <end position="38"/>
    </location>
</feature>
<feature type="region of interest" description="Disordered" evidence="1">
    <location>
        <begin position="92"/>
        <end position="117"/>
    </location>
</feature>
<protein>
    <submittedName>
        <fullName evidence="2">Str. FM013</fullName>
    </submittedName>
</protein>
<evidence type="ECO:0000313" key="2">
    <source>
        <dbReference type="EMBL" id="CRL30661.1"/>
    </source>
</evidence>
<dbReference type="EMBL" id="HG793189">
    <property type="protein sequence ID" value="CRL30661.1"/>
    <property type="molecule type" value="Genomic_DNA"/>
</dbReference>
<keyword evidence="3" id="KW-1185">Reference proteome</keyword>
<reference evidence="2 3" key="1">
    <citation type="journal article" date="2014" name="Nat. Commun.">
        <title>Multiple recent horizontal transfers of a large genomic region in cheese making fungi.</title>
        <authorList>
            <person name="Cheeseman K."/>
            <person name="Ropars J."/>
            <person name="Renault P."/>
            <person name="Dupont J."/>
            <person name="Gouzy J."/>
            <person name="Branca A."/>
            <person name="Abraham A.L."/>
            <person name="Ceppi M."/>
            <person name="Conseiller E."/>
            <person name="Debuchy R."/>
            <person name="Malagnac F."/>
            <person name="Goarin A."/>
            <person name="Silar P."/>
            <person name="Lacoste S."/>
            <person name="Sallet E."/>
            <person name="Bensimon A."/>
            <person name="Giraud T."/>
            <person name="Brygoo Y."/>
        </authorList>
    </citation>
    <scope>NUCLEOTIDE SEQUENCE [LARGE SCALE GENOMIC DNA]</scope>
    <source>
        <strain evidence="3">FM 013</strain>
    </source>
</reference>
<gene>
    <name evidence="2" type="ORF">PCAMFM013_S056g000034</name>
</gene>
<proteinExistence type="predicted"/>
<dbReference type="Proteomes" id="UP000053732">
    <property type="component" value="Unassembled WGS sequence"/>
</dbReference>
<sequence length="117" mass="13012">MSDYRQRSPVDPAFLSDNNNYDPISIDDDSDTDTIRMDSPEFWSGINAEKAPVQNAPHSVMLTKSTPVSTFLKYPSCEKLDCTCPVQYPASTQDQLAEENSETNEIESSALKAESEI</sequence>